<name>A0ACB8VH55_9TELE</name>
<dbReference type="Proteomes" id="UP000831701">
    <property type="component" value="Chromosome 21"/>
</dbReference>
<accession>A0ACB8VH55</accession>
<organism evidence="1 2">
    <name type="scientific">Scortum barcoo</name>
    <name type="common">barcoo grunter</name>
    <dbReference type="NCBI Taxonomy" id="214431"/>
    <lineage>
        <taxon>Eukaryota</taxon>
        <taxon>Metazoa</taxon>
        <taxon>Chordata</taxon>
        <taxon>Craniata</taxon>
        <taxon>Vertebrata</taxon>
        <taxon>Euteleostomi</taxon>
        <taxon>Actinopterygii</taxon>
        <taxon>Neopterygii</taxon>
        <taxon>Teleostei</taxon>
        <taxon>Neoteleostei</taxon>
        <taxon>Acanthomorphata</taxon>
        <taxon>Eupercaria</taxon>
        <taxon>Centrarchiformes</taxon>
        <taxon>Terapontoidei</taxon>
        <taxon>Terapontidae</taxon>
        <taxon>Scortum</taxon>
    </lineage>
</organism>
<proteinExistence type="predicted"/>
<protein>
    <submittedName>
        <fullName evidence="1">Uncharacterized protein</fullName>
    </submittedName>
</protein>
<gene>
    <name evidence="1" type="ORF">L3Q82_004548</name>
</gene>
<reference evidence="1" key="1">
    <citation type="submission" date="2022-04" db="EMBL/GenBank/DDBJ databases">
        <title>Jade perch genome.</title>
        <authorList>
            <person name="Chao B."/>
        </authorList>
    </citation>
    <scope>NUCLEOTIDE SEQUENCE</scope>
    <source>
        <strain evidence="1">CB-2022</strain>
    </source>
</reference>
<sequence>MIETGSVATEKGQQTMVGTVRKNNPKLLPALLASKDRQVFSSKSAFTPTTTIVSYLPKAGSSQPIMILDYNRNKGVVDNLDKVIGTYSCSRMTAR</sequence>
<dbReference type="EMBL" id="CM041551">
    <property type="protein sequence ID" value="KAI3354854.1"/>
    <property type="molecule type" value="Genomic_DNA"/>
</dbReference>
<evidence type="ECO:0000313" key="2">
    <source>
        <dbReference type="Proteomes" id="UP000831701"/>
    </source>
</evidence>
<evidence type="ECO:0000313" key="1">
    <source>
        <dbReference type="EMBL" id="KAI3354854.1"/>
    </source>
</evidence>
<comment type="caution">
    <text evidence="1">The sequence shown here is derived from an EMBL/GenBank/DDBJ whole genome shotgun (WGS) entry which is preliminary data.</text>
</comment>
<keyword evidence="2" id="KW-1185">Reference proteome</keyword>